<dbReference type="GO" id="GO:0005524">
    <property type="term" value="F:ATP binding"/>
    <property type="evidence" value="ECO:0007669"/>
    <property type="project" value="UniProtKB-KW"/>
</dbReference>
<comment type="catalytic activity">
    <reaction evidence="12">
        <text>tRNA(Phe) + L-phenylalanine + ATP = L-phenylalanyl-tRNA(Phe) + AMP + diphosphate + H(+)</text>
        <dbReference type="Rhea" id="RHEA:19413"/>
        <dbReference type="Rhea" id="RHEA-COMP:9668"/>
        <dbReference type="Rhea" id="RHEA-COMP:9699"/>
        <dbReference type="ChEBI" id="CHEBI:15378"/>
        <dbReference type="ChEBI" id="CHEBI:30616"/>
        <dbReference type="ChEBI" id="CHEBI:33019"/>
        <dbReference type="ChEBI" id="CHEBI:58095"/>
        <dbReference type="ChEBI" id="CHEBI:78442"/>
        <dbReference type="ChEBI" id="CHEBI:78531"/>
        <dbReference type="ChEBI" id="CHEBI:456215"/>
        <dbReference type="EC" id="6.1.1.20"/>
    </reaction>
</comment>
<name>A0A6B2L7L0_9EUKA</name>
<dbReference type="FunFam" id="3.30.70.380:FF:000002">
    <property type="entry name" value="phenylalanine--tRNA ligase, mitochondrial"/>
    <property type="match status" value="1"/>
</dbReference>
<evidence type="ECO:0000256" key="10">
    <source>
        <dbReference type="ARBA" id="ARBA00023146"/>
    </source>
</evidence>
<proteinExistence type="inferred from homology"/>
<keyword evidence="4" id="KW-0436">Ligase</keyword>
<dbReference type="SMART" id="SM00896">
    <property type="entry name" value="FDX-ACB"/>
    <property type="match status" value="1"/>
</dbReference>
<dbReference type="InterPro" id="IPR006195">
    <property type="entry name" value="aa-tRNA-synth_II"/>
</dbReference>
<evidence type="ECO:0000256" key="2">
    <source>
        <dbReference type="ARBA" id="ARBA00008226"/>
    </source>
</evidence>
<dbReference type="Gene3D" id="3.30.70.380">
    <property type="entry name" value="Ferrodoxin-fold anticodon-binding domain"/>
    <property type="match status" value="1"/>
</dbReference>
<dbReference type="PANTHER" id="PTHR11538:SF41">
    <property type="entry name" value="PHENYLALANINE--TRNA LIGASE, MITOCHONDRIAL"/>
    <property type="match status" value="1"/>
</dbReference>
<keyword evidence="6" id="KW-0067">ATP-binding</keyword>
<organism evidence="15">
    <name type="scientific">Arcella intermedia</name>
    <dbReference type="NCBI Taxonomy" id="1963864"/>
    <lineage>
        <taxon>Eukaryota</taxon>
        <taxon>Amoebozoa</taxon>
        <taxon>Tubulinea</taxon>
        <taxon>Elardia</taxon>
        <taxon>Arcellinida</taxon>
        <taxon>Sphaerothecina</taxon>
        <taxon>Arcellidae</taxon>
        <taxon>Arcella</taxon>
    </lineage>
</organism>
<dbReference type="Pfam" id="PF03147">
    <property type="entry name" value="FDX-ACB"/>
    <property type="match status" value="1"/>
</dbReference>
<dbReference type="EMBL" id="GIBP01003985">
    <property type="protein sequence ID" value="NDV32954.1"/>
    <property type="molecule type" value="Transcribed_RNA"/>
</dbReference>
<evidence type="ECO:0000256" key="4">
    <source>
        <dbReference type="ARBA" id="ARBA00022598"/>
    </source>
</evidence>
<protein>
    <recommendedName>
        <fullName evidence="3">phenylalanine--tRNA ligase</fullName>
        <ecNumber evidence="3">6.1.1.20</ecNumber>
    </recommendedName>
    <alternativeName>
        <fullName evidence="11">Phenylalanyl-tRNA synthetase</fullName>
    </alternativeName>
</protein>
<evidence type="ECO:0000259" key="14">
    <source>
        <dbReference type="PROSITE" id="PS51447"/>
    </source>
</evidence>
<evidence type="ECO:0000256" key="12">
    <source>
        <dbReference type="ARBA" id="ARBA00049255"/>
    </source>
</evidence>
<dbReference type="CDD" id="cd00496">
    <property type="entry name" value="PheRS_alpha_core"/>
    <property type="match status" value="1"/>
</dbReference>
<dbReference type="SUPFAM" id="SSF54991">
    <property type="entry name" value="Anticodon-binding domain of PheRS"/>
    <property type="match status" value="1"/>
</dbReference>
<keyword evidence="9" id="KW-0496">Mitochondrion</keyword>
<evidence type="ECO:0000313" key="15">
    <source>
        <dbReference type="EMBL" id="NDV32954.1"/>
    </source>
</evidence>
<evidence type="ECO:0000256" key="1">
    <source>
        <dbReference type="ARBA" id="ARBA00004305"/>
    </source>
</evidence>
<dbReference type="PROSITE" id="PS51447">
    <property type="entry name" value="FDX_ACB"/>
    <property type="match status" value="1"/>
</dbReference>
<dbReference type="Gene3D" id="3.30.930.10">
    <property type="entry name" value="Bira Bifunctional Protein, Domain 2"/>
    <property type="match status" value="2"/>
</dbReference>
<dbReference type="InterPro" id="IPR036690">
    <property type="entry name" value="Fdx_antiC-bd_sf"/>
</dbReference>
<keyword evidence="7" id="KW-0648">Protein biosynthesis</keyword>
<evidence type="ECO:0000256" key="11">
    <source>
        <dbReference type="ARBA" id="ARBA00031194"/>
    </source>
</evidence>
<dbReference type="PROSITE" id="PS50862">
    <property type="entry name" value="AA_TRNA_LIGASE_II"/>
    <property type="match status" value="1"/>
</dbReference>
<feature type="domain" description="FDX-ACB" evidence="14">
    <location>
        <begin position="257"/>
        <end position="348"/>
    </location>
</feature>
<dbReference type="GO" id="GO:0004826">
    <property type="term" value="F:phenylalanine-tRNA ligase activity"/>
    <property type="evidence" value="ECO:0007669"/>
    <property type="project" value="UniProtKB-EC"/>
</dbReference>
<comment type="similarity">
    <text evidence="2">Belongs to the class-II aminoacyl-tRNA synthetase family.</text>
</comment>
<dbReference type="InterPro" id="IPR005121">
    <property type="entry name" value="Fdx_antiC-bd"/>
</dbReference>
<dbReference type="GO" id="GO:0005759">
    <property type="term" value="C:mitochondrial matrix"/>
    <property type="evidence" value="ECO:0007669"/>
    <property type="project" value="UniProtKB-SubCell"/>
</dbReference>
<dbReference type="GO" id="GO:0006432">
    <property type="term" value="P:phenylalanyl-tRNA aminoacylation"/>
    <property type="evidence" value="ECO:0007669"/>
    <property type="project" value="TreeGrafter"/>
</dbReference>
<comment type="subcellular location">
    <subcellularLocation>
        <location evidence="1">Mitochondrion matrix</location>
    </subcellularLocation>
</comment>
<evidence type="ECO:0000256" key="7">
    <source>
        <dbReference type="ARBA" id="ARBA00022917"/>
    </source>
</evidence>
<dbReference type="Pfam" id="PF01409">
    <property type="entry name" value="tRNA-synt_2d"/>
    <property type="match status" value="1"/>
</dbReference>
<dbReference type="InterPro" id="IPR002319">
    <property type="entry name" value="Phenylalanyl-tRNA_Synthase"/>
</dbReference>
<dbReference type="PANTHER" id="PTHR11538">
    <property type="entry name" value="PHENYLALANYL-TRNA SYNTHETASE"/>
    <property type="match status" value="1"/>
</dbReference>
<evidence type="ECO:0000256" key="5">
    <source>
        <dbReference type="ARBA" id="ARBA00022741"/>
    </source>
</evidence>
<evidence type="ECO:0000256" key="3">
    <source>
        <dbReference type="ARBA" id="ARBA00012814"/>
    </source>
</evidence>
<evidence type="ECO:0000256" key="6">
    <source>
        <dbReference type="ARBA" id="ARBA00022840"/>
    </source>
</evidence>
<evidence type="ECO:0000259" key="13">
    <source>
        <dbReference type="PROSITE" id="PS50862"/>
    </source>
</evidence>
<evidence type="ECO:0000256" key="9">
    <source>
        <dbReference type="ARBA" id="ARBA00023128"/>
    </source>
</evidence>
<reference evidence="15" key="1">
    <citation type="journal article" date="2020" name="J. Eukaryot. Microbiol.">
        <title>De novo Sequencing, Assembly and Annotation of the Transcriptome for the Free-Living Testate Amoeba Arcella intermedia.</title>
        <authorList>
            <person name="Ribeiro G.M."/>
            <person name="Porfirio-Sousa A.L."/>
            <person name="Maurer-Alcala X.X."/>
            <person name="Katz L.A."/>
            <person name="Lahr D.J.G."/>
        </authorList>
    </citation>
    <scope>NUCLEOTIDE SEQUENCE</scope>
</reference>
<feature type="domain" description="Aminoacyl-transfer RNA synthetases class-II family profile" evidence="13">
    <location>
        <begin position="10"/>
        <end position="255"/>
    </location>
</feature>
<keyword evidence="10" id="KW-0030">Aminoacyl-tRNA synthetase</keyword>
<dbReference type="AlphaFoldDB" id="A0A6B2L7L0"/>
<dbReference type="SUPFAM" id="SSF55681">
    <property type="entry name" value="Class II aaRS and biotin synthetases"/>
    <property type="match status" value="1"/>
</dbReference>
<dbReference type="EC" id="6.1.1.20" evidence="3"/>
<keyword evidence="5" id="KW-0547">Nucleotide-binding</keyword>
<dbReference type="GO" id="GO:0000049">
    <property type="term" value="F:tRNA binding"/>
    <property type="evidence" value="ECO:0007669"/>
    <property type="project" value="InterPro"/>
</dbReference>
<accession>A0A6B2L7L0</accession>
<dbReference type="InterPro" id="IPR045864">
    <property type="entry name" value="aa-tRNA-synth_II/BPL/LPL"/>
</dbReference>
<evidence type="ECO:0000256" key="8">
    <source>
        <dbReference type="ARBA" id="ARBA00022946"/>
    </source>
</evidence>
<keyword evidence="8" id="KW-0809">Transit peptide</keyword>
<sequence length="348" mass="40290">MTKGHPLNIIKKQIENYFNDVWGKKHGAKMSIFDDLSPVMNTYKAFDELLIPLDHPGRQPTDTYYLSQEQQILLRPHTSAHQNEILREGITSFLCTGDVYRRDSIDATHFPIFHQMEGVHVFPKEALPGVEEKDTLLVVEDMKMALEGLAKHLFGDVKFRWNSEYFPFTDPSYELEIFFREQWLEVLGCGAIHQQILKNTNLSPRRGWAFGLGLERLAMILFSIPDIRLFWSGDQRFLSQFSSPSPSTPLPKFKPYSKHEICTKDISFWLPPSFHDHAFFDVVRDVAGDLVENVTLIDSFKDVSSGRESKCFRVSYRSMDRNLTNKEIVPIQEQVRARCESELGLKLR</sequence>